<evidence type="ECO:0000256" key="2">
    <source>
        <dbReference type="SAM" id="Phobius"/>
    </source>
</evidence>
<keyword evidence="2" id="KW-0812">Transmembrane</keyword>
<comment type="caution">
    <text evidence="3">The sequence shown here is derived from an EMBL/GenBank/DDBJ whole genome shotgun (WGS) entry which is preliminary data.</text>
</comment>
<dbReference type="Proteomes" id="UP000373149">
    <property type="component" value="Unassembled WGS sequence"/>
</dbReference>
<evidence type="ECO:0000313" key="4">
    <source>
        <dbReference type="Proteomes" id="UP000373149"/>
    </source>
</evidence>
<sequence length="247" mass="25744">MAEVCGSRPQSRDTRKVEDDMAPPALPAEGTTEGTTRKRRAWLTLGRGSLIALALLTVAVVATTTYRSDTEARAGDKTAFDPRTYGAETYAPKVVPAIEKNAVEAATLHKAMTQDADAAGEKYGKRSGTGPYCYSVTVTGTAGAARNGLMEIQVPGLDKVRVSVQIGPAINGTALRDAAGFITFGQFTNQVEYADAATALNAAMKDAVLKSFDAAAVEGQEITVTGAAMPLTPDVLTITPVSIEATS</sequence>
<feature type="transmembrane region" description="Helical" evidence="2">
    <location>
        <begin position="45"/>
        <end position="66"/>
    </location>
</feature>
<feature type="compositionally biased region" description="Basic and acidic residues" evidence="1">
    <location>
        <begin position="10"/>
        <end position="19"/>
    </location>
</feature>
<name>A0A5N8WSV5_9ACTN</name>
<protein>
    <submittedName>
        <fullName evidence="3">DUF2291 domain-containing protein</fullName>
    </submittedName>
</protein>
<evidence type="ECO:0000313" key="3">
    <source>
        <dbReference type="EMBL" id="MPY50347.1"/>
    </source>
</evidence>
<organism evidence="3 4">
    <name type="scientific">Streptomyces acidicola</name>
    <dbReference type="NCBI Taxonomy" id="2596892"/>
    <lineage>
        <taxon>Bacteria</taxon>
        <taxon>Bacillati</taxon>
        <taxon>Actinomycetota</taxon>
        <taxon>Actinomycetes</taxon>
        <taxon>Kitasatosporales</taxon>
        <taxon>Streptomycetaceae</taxon>
        <taxon>Streptomyces</taxon>
    </lineage>
</organism>
<keyword evidence="2" id="KW-1133">Transmembrane helix</keyword>
<gene>
    <name evidence="3" type="ORF">FPZ41_17915</name>
</gene>
<reference evidence="3 4" key="1">
    <citation type="submission" date="2019-09" db="EMBL/GenBank/DDBJ databases">
        <authorList>
            <person name="Duangmal K."/>
            <person name="Teo W.F.A."/>
            <person name="Lipun K."/>
        </authorList>
    </citation>
    <scope>NUCLEOTIDE SEQUENCE [LARGE SCALE GENOMIC DNA]</scope>
    <source>
        <strain evidence="3 4">K1PN6</strain>
    </source>
</reference>
<dbReference type="AlphaFoldDB" id="A0A5N8WSV5"/>
<dbReference type="SUPFAM" id="SSF141318">
    <property type="entry name" value="TM0957-like"/>
    <property type="match status" value="1"/>
</dbReference>
<dbReference type="Pfam" id="PF10054">
    <property type="entry name" value="DUF2291"/>
    <property type="match status" value="1"/>
</dbReference>
<proteinExistence type="predicted"/>
<feature type="region of interest" description="Disordered" evidence="1">
    <location>
        <begin position="1"/>
        <end position="37"/>
    </location>
</feature>
<dbReference type="InterPro" id="IPR036215">
    <property type="entry name" value="TM0957-like_sf"/>
</dbReference>
<keyword evidence="2" id="KW-0472">Membrane</keyword>
<dbReference type="EMBL" id="VMNX01000059">
    <property type="protein sequence ID" value="MPY50347.1"/>
    <property type="molecule type" value="Genomic_DNA"/>
</dbReference>
<accession>A0A5N8WSV5</accession>
<keyword evidence="4" id="KW-1185">Reference proteome</keyword>
<evidence type="ECO:0000256" key="1">
    <source>
        <dbReference type="SAM" id="MobiDB-lite"/>
    </source>
</evidence>
<dbReference type="InterPro" id="IPR014582">
    <property type="entry name" value="UCP033535_lipo"/>
</dbReference>